<feature type="transmembrane region" description="Helical" evidence="2">
    <location>
        <begin position="450"/>
        <end position="476"/>
    </location>
</feature>
<evidence type="ECO:0008006" key="5">
    <source>
        <dbReference type="Google" id="ProtNLM"/>
    </source>
</evidence>
<feature type="transmembrane region" description="Helical" evidence="2">
    <location>
        <begin position="395"/>
        <end position="412"/>
    </location>
</feature>
<dbReference type="Proteomes" id="UP000515734">
    <property type="component" value="Chromosome"/>
</dbReference>
<dbReference type="GO" id="GO:0046475">
    <property type="term" value="P:glycerophospholipid catabolic process"/>
    <property type="evidence" value="ECO:0007669"/>
    <property type="project" value="TreeGrafter"/>
</dbReference>
<feature type="transmembrane region" description="Helical" evidence="2">
    <location>
        <begin position="496"/>
        <end position="517"/>
    </location>
</feature>
<dbReference type="GO" id="GO:0004623">
    <property type="term" value="F:phospholipase A2 activity"/>
    <property type="evidence" value="ECO:0007669"/>
    <property type="project" value="TreeGrafter"/>
</dbReference>
<dbReference type="EMBL" id="AP023287">
    <property type="protein sequence ID" value="BCI53451.1"/>
    <property type="molecule type" value="Genomic_DNA"/>
</dbReference>
<feature type="transmembrane region" description="Helical" evidence="2">
    <location>
        <begin position="28"/>
        <end position="50"/>
    </location>
</feature>
<keyword evidence="2" id="KW-0812">Transmembrane</keyword>
<dbReference type="Gene3D" id="3.40.1090.10">
    <property type="entry name" value="Cytosolic phospholipase A2 catalytic domain"/>
    <property type="match status" value="1"/>
</dbReference>
<protein>
    <recommendedName>
        <fullName evidence="5">PNPLA domain-containing protein</fullName>
    </recommendedName>
</protein>
<dbReference type="InterPro" id="IPR016035">
    <property type="entry name" value="Acyl_Trfase/lysoPLipase"/>
</dbReference>
<sequence>MARKASDDGTRADAAVRAYARAGGSGRLIVTAIAGFVAVNVGFTWLFVIAKQCGIVHLGSQYAGSGERFSWLLQRCSVPASVQQILVPDLLVMAGYWSMFTAILVGGWWRLEATPLRRASWVLWLPTIAAGFDTLEYALLSALLYKNDERLFALRGDGGPLNWLSMAVSTAKWVAVAAMIVTGALAAAAWFTRRRDPFPPTTELSSPRRGAPTGDSASAQDRALVEPAKSVGVSDSRVGICLGGGGIRSAAFCVGALSQFEREGLLQSGSRAAAARHIAAVSGGAWAATAWTLQKALRPDESAADAVVARLTTDTGPTGYARHNYLANGRGGLVGAVGWAVLNSLTNLLLFALLIYLAAWPLGLVMTHCAIDSGQLGTAYCGPQPVPADQFHGPSIVFAVVGVVWLLMTGVVNNRFARTWPIGVLLLGLSIFVAACFIWIPAWFRSLDDLGLAAGFAALAIGLAVGVSIASGIWRLFARPAKQGPAEQAARWRRRLVAAVMLLGGIAWAVVVLYAVAMSVSISQQTPWGVVALPATSQVALVVPGALLLALYILLNPNFPSLHNIASAHLRRSFDPVGDHAKGSAAADAGTWQWLSTKTDVPELILCCTRQRSGLSGGLAAEAFTISPHVVHQSGARSYRTADYIDVANQIRRSPLARHEFRHISCVSSWLATTGLGTPPQPSRRARTARSTAVFAAAANAHVGIWLPNVKVLDSQLRSMIDGDTTKLFPRPRFGYLFKQIFGWYGADDRYVFVTDGGRRDSLGLAELLRRQCDVIFCVDATEESTPSFAALRQSLELAELEFGVDVNEVELEDALSGMLPGDGSPATASAATFTLHPSAEALGAESSPARPVTVHYTKLQSTRVAGPELKRWAIDDPGFPDFPSVGRALSNPQFMALVDLGKIAGAAVVKCAQNVRRPARTDRVHP</sequence>
<dbReference type="PANTHER" id="PTHR10728:SF40">
    <property type="entry name" value="PATATIN FAMILY PROTEIN"/>
    <property type="match status" value="1"/>
</dbReference>
<evidence type="ECO:0000256" key="1">
    <source>
        <dbReference type="SAM" id="MobiDB-lite"/>
    </source>
</evidence>
<feature type="transmembrane region" description="Helical" evidence="2">
    <location>
        <begin position="173"/>
        <end position="191"/>
    </location>
</feature>
<proteinExistence type="predicted"/>
<feature type="region of interest" description="Disordered" evidence="1">
    <location>
        <begin position="198"/>
        <end position="221"/>
    </location>
</feature>
<evidence type="ECO:0000313" key="3">
    <source>
        <dbReference type="EMBL" id="BCI53451.1"/>
    </source>
</evidence>
<dbReference type="RefSeq" id="WP_413031059.1">
    <property type="nucleotide sequence ID" value="NZ_JBFOKW010000002.1"/>
</dbReference>
<dbReference type="SUPFAM" id="SSF52151">
    <property type="entry name" value="FabD/lysophospholipase-like"/>
    <property type="match status" value="1"/>
</dbReference>
<evidence type="ECO:0000256" key="2">
    <source>
        <dbReference type="SAM" id="Phobius"/>
    </source>
</evidence>
<feature type="transmembrane region" description="Helical" evidence="2">
    <location>
        <begin position="537"/>
        <end position="555"/>
    </location>
</feature>
<feature type="transmembrane region" description="Helical" evidence="2">
    <location>
        <begin position="90"/>
        <end position="109"/>
    </location>
</feature>
<gene>
    <name evidence="3" type="ORF">NIIDNTM18_27290</name>
</gene>
<dbReference type="PANTHER" id="PTHR10728">
    <property type="entry name" value="CYTOSOLIC PHOSPHOLIPASE A2"/>
    <property type="match status" value="1"/>
</dbReference>
<feature type="transmembrane region" description="Helical" evidence="2">
    <location>
        <begin position="121"/>
        <end position="145"/>
    </location>
</feature>
<organism evidence="3 4">
    <name type="scientific">Mycolicibacterium litorale</name>
    <dbReference type="NCBI Taxonomy" id="758802"/>
    <lineage>
        <taxon>Bacteria</taxon>
        <taxon>Bacillati</taxon>
        <taxon>Actinomycetota</taxon>
        <taxon>Actinomycetes</taxon>
        <taxon>Mycobacteriales</taxon>
        <taxon>Mycobacteriaceae</taxon>
        <taxon>Mycolicibacterium</taxon>
    </lineage>
</organism>
<accession>A0A6S6P760</accession>
<keyword evidence="2" id="KW-0472">Membrane</keyword>
<reference evidence="3 4" key="1">
    <citation type="submission" date="2020-07" db="EMBL/GenBank/DDBJ databases">
        <title>Complete genome sequence of Mycolicibacterium litorale like strain isolated from cardiac implantable electronic device infection.</title>
        <authorList>
            <person name="Fukano H."/>
            <person name="Miyama H."/>
            <person name="Hoshino Y."/>
        </authorList>
    </citation>
    <scope>NUCLEOTIDE SEQUENCE [LARGE SCALE GENOMIC DNA]</scope>
    <source>
        <strain evidence="3 4">NIIDNTM18</strain>
    </source>
</reference>
<feature type="transmembrane region" description="Helical" evidence="2">
    <location>
        <begin position="424"/>
        <end position="444"/>
    </location>
</feature>
<keyword evidence="2" id="KW-1133">Transmembrane helix</keyword>
<dbReference type="GO" id="GO:0005829">
    <property type="term" value="C:cytosol"/>
    <property type="evidence" value="ECO:0007669"/>
    <property type="project" value="TreeGrafter"/>
</dbReference>
<dbReference type="AlphaFoldDB" id="A0A6S6P760"/>
<name>A0A6S6P760_9MYCO</name>
<evidence type="ECO:0000313" key="4">
    <source>
        <dbReference type="Proteomes" id="UP000515734"/>
    </source>
</evidence>